<dbReference type="PANTHER" id="PTHR43249">
    <property type="entry name" value="UDP-N-ACETYL-2-AMINO-2-DEOXY-D-GLUCURONATE OXIDASE"/>
    <property type="match status" value="1"/>
</dbReference>
<dbReference type="InterPro" id="IPR036291">
    <property type="entry name" value="NAD(P)-bd_dom_sf"/>
</dbReference>
<dbReference type="Pfam" id="PF01408">
    <property type="entry name" value="GFO_IDH_MocA"/>
    <property type="match status" value="1"/>
</dbReference>
<dbReference type="PANTHER" id="PTHR43249:SF1">
    <property type="entry name" value="D-GLUCOSIDE 3-DEHYDROGENASE"/>
    <property type="match status" value="1"/>
</dbReference>
<dbReference type="Pfam" id="PF22725">
    <property type="entry name" value="GFO_IDH_MocA_C3"/>
    <property type="match status" value="1"/>
</dbReference>
<organism evidence="3 4">
    <name type="scientific">Niallia circulans</name>
    <name type="common">Bacillus circulans</name>
    <dbReference type="NCBI Taxonomy" id="1397"/>
    <lineage>
        <taxon>Bacteria</taxon>
        <taxon>Bacillati</taxon>
        <taxon>Bacillota</taxon>
        <taxon>Bacilli</taxon>
        <taxon>Bacillales</taxon>
        <taxon>Bacillaceae</taxon>
        <taxon>Niallia</taxon>
    </lineage>
</organism>
<dbReference type="AlphaFoldDB" id="A0A268F7K5"/>
<dbReference type="EMBL" id="NPBQ01000125">
    <property type="protein sequence ID" value="PAD81365.1"/>
    <property type="molecule type" value="Genomic_DNA"/>
</dbReference>
<dbReference type="InterPro" id="IPR000683">
    <property type="entry name" value="Gfo/Idh/MocA-like_OxRdtase_N"/>
</dbReference>
<evidence type="ECO:0000259" key="1">
    <source>
        <dbReference type="Pfam" id="PF01408"/>
    </source>
</evidence>
<protein>
    <submittedName>
        <fullName evidence="3">Oxidoreductase</fullName>
    </submittedName>
</protein>
<dbReference type="KEGG" id="bcir:C2I06_02230"/>
<feature type="domain" description="GFO/IDH/MocA-like oxidoreductase" evidence="2">
    <location>
        <begin position="131"/>
        <end position="255"/>
    </location>
</feature>
<dbReference type="SUPFAM" id="SSF55347">
    <property type="entry name" value="Glyceraldehyde-3-phosphate dehydrogenase-like, C-terminal domain"/>
    <property type="match status" value="1"/>
</dbReference>
<dbReference type="Gene3D" id="3.30.360.10">
    <property type="entry name" value="Dihydrodipicolinate Reductase, domain 2"/>
    <property type="match status" value="1"/>
</dbReference>
<gene>
    <name evidence="3" type="ORF">CHH57_20085</name>
</gene>
<dbReference type="SUPFAM" id="SSF51735">
    <property type="entry name" value="NAD(P)-binding Rossmann-fold domains"/>
    <property type="match status" value="1"/>
</dbReference>
<feature type="domain" description="Gfo/Idh/MocA-like oxidoreductase N-terminal" evidence="1">
    <location>
        <begin position="4"/>
        <end position="121"/>
    </location>
</feature>
<name>A0A268F7K5_NIACI</name>
<sequence length="350" mass="39535">MSKLKVAIIGCGNIFPMHAQSIVSREDAELVAVCDVKPERAEEKAKIYGCAAYTDYKKMFEQESLDVLHICLPHHLHAPVTIEAAKKQIHILTEKPMSIHYDDAVEMVETAKENKVTLGVIFQNRYNPGSQLIKKMLDNGELGKIKSGKLSVTWDRSDEYYQKSDWKGTWEKEGGGVIIDQAIHTMDLMRWFVNADINYVDASISNRAHEIIEVEDAAEGVIAYKNGIVTAFHAINYYTYDAPVEIELHCEKGIAKMVADRATVRLMDGREFIADNNPQETFHYENGVKGYWGVSHVKQINNFYDSLATGIPLDVTGEEALKTQKMICAVYESGKKKERVYFKSTVESIQ</sequence>
<dbReference type="RefSeq" id="WP_095333108.1">
    <property type="nucleotide sequence ID" value="NZ_CP026031.1"/>
</dbReference>
<evidence type="ECO:0000259" key="2">
    <source>
        <dbReference type="Pfam" id="PF22725"/>
    </source>
</evidence>
<reference evidence="3 4" key="1">
    <citation type="submission" date="2017-07" db="EMBL/GenBank/DDBJ databases">
        <title>Isolation and whole genome analysis of endospore-forming bacteria from heroin.</title>
        <authorList>
            <person name="Kalinowski J."/>
            <person name="Ahrens B."/>
            <person name="Al-Dilaimi A."/>
            <person name="Winkler A."/>
            <person name="Wibberg D."/>
            <person name="Schleenbecker U."/>
            <person name="Ruckert C."/>
            <person name="Wolfel R."/>
            <person name="Grass G."/>
        </authorList>
    </citation>
    <scope>NUCLEOTIDE SEQUENCE [LARGE SCALE GENOMIC DNA]</scope>
    <source>
        <strain evidence="3 4">7521-2</strain>
    </source>
</reference>
<accession>A0A268F7K5</accession>
<proteinExistence type="predicted"/>
<evidence type="ECO:0000313" key="3">
    <source>
        <dbReference type="EMBL" id="PAD81365.1"/>
    </source>
</evidence>
<dbReference type="Gene3D" id="3.40.50.720">
    <property type="entry name" value="NAD(P)-binding Rossmann-like Domain"/>
    <property type="match status" value="1"/>
</dbReference>
<dbReference type="InterPro" id="IPR055170">
    <property type="entry name" value="GFO_IDH_MocA-like_dom"/>
</dbReference>
<evidence type="ECO:0000313" key="4">
    <source>
        <dbReference type="Proteomes" id="UP000216961"/>
    </source>
</evidence>
<comment type="caution">
    <text evidence="3">The sequence shown here is derived from an EMBL/GenBank/DDBJ whole genome shotgun (WGS) entry which is preliminary data.</text>
</comment>
<dbReference type="GO" id="GO:0000166">
    <property type="term" value="F:nucleotide binding"/>
    <property type="evidence" value="ECO:0007669"/>
    <property type="project" value="InterPro"/>
</dbReference>
<dbReference type="InterPro" id="IPR052515">
    <property type="entry name" value="Gfo/Idh/MocA_Oxidoreductase"/>
</dbReference>
<dbReference type="Proteomes" id="UP000216961">
    <property type="component" value="Unassembled WGS sequence"/>
</dbReference>